<dbReference type="SUPFAM" id="SSF54593">
    <property type="entry name" value="Glyoxalase/Bleomycin resistance protein/Dihydroxybiphenyl dioxygenase"/>
    <property type="match status" value="1"/>
</dbReference>
<dbReference type="Gene3D" id="3.10.180.10">
    <property type="entry name" value="2,3-Dihydroxybiphenyl 1,2-Dioxygenase, domain 1"/>
    <property type="match status" value="1"/>
</dbReference>
<dbReference type="GO" id="GO:0046491">
    <property type="term" value="P:L-methylmalonyl-CoA metabolic process"/>
    <property type="evidence" value="ECO:0007669"/>
    <property type="project" value="TreeGrafter"/>
</dbReference>
<dbReference type="InterPro" id="IPR051785">
    <property type="entry name" value="MMCE/EMCE_epimerase"/>
</dbReference>
<organism evidence="3 4">
    <name type="scientific">Solirubrobacter ginsenosidimutans</name>
    <dbReference type="NCBI Taxonomy" id="490573"/>
    <lineage>
        <taxon>Bacteria</taxon>
        <taxon>Bacillati</taxon>
        <taxon>Actinomycetota</taxon>
        <taxon>Thermoleophilia</taxon>
        <taxon>Solirubrobacterales</taxon>
        <taxon>Solirubrobacteraceae</taxon>
        <taxon>Solirubrobacter</taxon>
    </lineage>
</organism>
<reference evidence="3" key="1">
    <citation type="submission" date="2022-10" db="EMBL/GenBank/DDBJ databases">
        <title>The WGS of Solirubrobacter ginsenosidimutans DSM 21036.</title>
        <authorList>
            <person name="Jiang Z."/>
        </authorList>
    </citation>
    <scope>NUCLEOTIDE SEQUENCE</scope>
    <source>
        <strain evidence="3">DSM 21036</strain>
    </source>
</reference>
<evidence type="ECO:0000313" key="4">
    <source>
        <dbReference type="Proteomes" id="UP001149140"/>
    </source>
</evidence>
<dbReference type="InterPro" id="IPR037523">
    <property type="entry name" value="VOC_core"/>
</dbReference>
<dbReference type="AlphaFoldDB" id="A0A9X3S176"/>
<dbReference type="InterPro" id="IPR029068">
    <property type="entry name" value="Glyas_Bleomycin-R_OHBP_Dase"/>
</dbReference>
<dbReference type="EMBL" id="JAPDOD010000007">
    <property type="protein sequence ID" value="MDA0160787.1"/>
    <property type="molecule type" value="Genomic_DNA"/>
</dbReference>
<name>A0A9X3S176_9ACTN</name>
<sequence>MTVLRLEHIGIVVDDLPAATAYFTALGLELEGEASVEGGSVDRINGLEGVRADVVILRTPDGNGKVELAKYRSPAYEGDDGPAPANTPGLRHLLFAVDDIEASLAALRAHGGELVGELVNYENSYWLCYVRGPAGIIVELAEKIS</sequence>
<proteinExistence type="predicted"/>
<gene>
    <name evidence="3" type="ORF">OM076_10970</name>
</gene>
<dbReference type="PANTHER" id="PTHR43048:SF5">
    <property type="entry name" value="BLR5325 PROTEIN"/>
    <property type="match status" value="1"/>
</dbReference>
<dbReference type="RefSeq" id="WP_270039847.1">
    <property type="nucleotide sequence ID" value="NZ_JAPDOD010000007.1"/>
</dbReference>
<evidence type="ECO:0000313" key="3">
    <source>
        <dbReference type="EMBL" id="MDA0160787.1"/>
    </source>
</evidence>
<dbReference type="GO" id="GO:0046872">
    <property type="term" value="F:metal ion binding"/>
    <property type="evidence" value="ECO:0007669"/>
    <property type="project" value="UniProtKB-KW"/>
</dbReference>
<dbReference type="CDD" id="cd08353">
    <property type="entry name" value="VOC_like"/>
    <property type="match status" value="1"/>
</dbReference>
<keyword evidence="4" id="KW-1185">Reference proteome</keyword>
<dbReference type="Pfam" id="PF13669">
    <property type="entry name" value="Glyoxalase_4"/>
    <property type="match status" value="1"/>
</dbReference>
<comment type="caution">
    <text evidence="3">The sequence shown here is derived from an EMBL/GenBank/DDBJ whole genome shotgun (WGS) entry which is preliminary data.</text>
</comment>
<evidence type="ECO:0000259" key="2">
    <source>
        <dbReference type="PROSITE" id="PS51819"/>
    </source>
</evidence>
<dbReference type="PROSITE" id="PS51819">
    <property type="entry name" value="VOC"/>
    <property type="match status" value="1"/>
</dbReference>
<dbReference type="Proteomes" id="UP001149140">
    <property type="component" value="Unassembled WGS sequence"/>
</dbReference>
<dbReference type="GO" id="GO:0004493">
    <property type="term" value="F:methylmalonyl-CoA epimerase activity"/>
    <property type="evidence" value="ECO:0007669"/>
    <property type="project" value="TreeGrafter"/>
</dbReference>
<protein>
    <submittedName>
        <fullName evidence="3">VOC family protein</fullName>
    </submittedName>
</protein>
<keyword evidence="1" id="KW-0479">Metal-binding</keyword>
<feature type="domain" description="VOC" evidence="2">
    <location>
        <begin position="5"/>
        <end position="143"/>
    </location>
</feature>
<dbReference type="PANTHER" id="PTHR43048">
    <property type="entry name" value="METHYLMALONYL-COA EPIMERASE"/>
    <property type="match status" value="1"/>
</dbReference>
<evidence type="ECO:0000256" key="1">
    <source>
        <dbReference type="ARBA" id="ARBA00022723"/>
    </source>
</evidence>
<accession>A0A9X3S176</accession>